<dbReference type="InterPro" id="IPR007497">
    <property type="entry name" value="SIMPL/DUF541"/>
</dbReference>
<gene>
    <name evidence="2" type="ORF">NYR02_15095</name>
</gene>
<dbReference type="PANTHER" id="PTHR34387:SF1">
    <property type="entry name" value="PERIPLASMIC IMMUNOGENIC PROTEIN"/>
    <property type="match status" value="1"/>
</dbReference>
<feature type="chain" id="PRO_5040884692" evidence="1">
    <location>
        <begin position="26"/>
        <end position="238"/>
    </location>
</feature>
<sequence length="238" mass="26177">MKLNTASAALLFSVCALFSAQSAIAAEDRYIAVTGQGEVEAYPDYLQLNLTVSDTQPTSKAAKAKVDTAMNNVLAISKKLGIKQDDIDAAQISNQAIFEYDYSSKRNKREYKGEQVSRSVTLTLRDMEQYGVLVHELLQNSLVKIHNTQLRFNDRAALEQQAMTLALTNARNKAKNMANALDNKLGKVLHIEEQGNGGGQPMYEMRAMSMAKADSEPAPMLIQKQSINASAGVRFELK</sequence>
<dbReference type="EMBL" id="JAOANI010000028">
    <property type="protein sequence ID" value="MCT7360347.1"/>
    <property type="molecule type" value="Genomic_DNA"/>
</dbReference>
<comment type="caution">
    <text evidence="2">The sequence shown here is derived from an EMBL/GenBank/DDBJ whole genome shotgun (WGS) entry which is preliminary data.</text>
</comment>
<dbReference type="Pfam" id="PF04402">
    <property type="entry name" value="SIMPL"/>
    <property type="match status" value="1"/>
</dbReference>
<reference evidence="2" key="2">
    <citation type="submission" date="2022-08" db="EMBL/GenBank/DDBJ databases">
        <authorList>
            <person name="Dong C."/>
        </authorList>
    </citation>
    <scope>NUCLEOTIDE SEQUENCE</scope>
    <source>
        <strain evidence="2">59MF3M-4</strain>
    </source>
</reference>
<dbReference type="Proteomes" id="UP001147830">
    <property type="component" value="Unassembled WGS sequence"/>
</dbReference>
<dbReference type="GO" id="GO:0006974">
    <property type="term" value="P:DNA damage response"/>
    <property type="evidence" value="ECO:0007669"/>
    <property type="project" value="TreeGrafter"/>
</dbReference>
<evidence type="ECO:0000256" key="1">
    <source>
        <dbReference type="SAM" id="SignalP"/>
    </source>
</evidence>
<protein>
    <submittedName>
        <fullName evidence="2">SIMPL domain-containing protein</fullName>
    </submittedName>
</protein>
<dbReference type="Gene3D" id="3.30.70.2970">
    <property type="entry name" value="Protein of unknown function (DUF541), domain 2"/>
    <property type="match status" value="1"/>
</dbReference>
<organism evidence="2 3">
    <name type="scientific">Thalassolituus pacificus</name>
    <dbReference type="NCBI Taxonomy" id="2975440"/>
    <lineage>
        <taxon>Bacteria</taxon>
        <taxon>Pseudomonadati</taxon>
        <taxon>Pseudomonadota</taxon>
        <taxon>Gammaproteobacteria</taxon>
        <taxon>Oceanospirillales</taxon>
        <taxon>Oceanospirillaceae</taxon>
        <taxon>Thalassolituus</taxon>
    </lineage>
</organism>
<dbReference type="InterPro" id="IPR052022">
    <property type="entry name" value="26kDa_periplasmic_antigen"/>
</dbReference>
<dbReference type="PANTHER" id="PTHR34387">
    <property type="entry name" value="SLR1258 PROTEIN"/>
    <property type="match status" value="1"/>
</dbReference>
<name>A0A9X3AIH4_9GAMM</name>
<keyword evidence="1" id="KW-0732">Signal</keyword>
<keyword evidence="3" id="KW-1185">Reference proteome</keyword>
<accession>A0A9X3AIH4</accession>
<reference evidence="2" key="1">
    <citation type="journal article" date="2022" name="Front. Microbiol.">
        <title>Genome-based taxonomic rearrangement of Oceanobacter-related bacteria including the description of Thalassolituus hydrocarbonoclasticus sp. nov. and Thalassolituus pacificus sp. nov. and emended description of the genus Thalassolituus.</title>
        <authorList>
            <person name="Dong C."/>
            <person name="Wei L."/>
            <person name="Wang J."/>
            <person name="Lai Q."/>
            <person name="Huang Z."/>
            <person name="Shao Z."/>
        </authorList>
    </citation>
    <scope>NUCLEOTIDE SEQUENCE</scope>
    <source>
        <strain evidence="2">59MF3M-4</strain>
    </source>
</reference>
<evidence type="ECO:0000313" key="3">
    <source>
        <dbReference type="Proteomes" id="UP001147830"/>
    </source>
</evidence>
<dbReference type="RefSeq" id="WP_260977185.1">
    <property type="nucleotide sequence ID" value="NZ_JAOANI010000028.1"/>
</dbReference>
<proteinExistence type="predicted"/>
<evidence type="ECO:0000313" key="2">
    <source>
        <dbReference type="EMBL" id="MCT7360347.1"/>
    </source>
</evidence>
<feature type="signal peptide" evidence="1">
    <location>
        <begin position="1"/>
        <end position="25"/>
    </location>
</feature>
<dbReference type="AlphaFoldDB" id="A0A9X3AIH4"/>
<dbReference type="Gene3D" id="3.30.110.170">
    <property type="entry name" value="Protein of unknown function (DUF541), domain 1"/>
    <property type="match status" value="1"/>
</dbReference>